<keyword evidence="1" id="KW-1015">Disulfide bond</keyword>
<evidence type="ECO:0000313" key="5">
    <source>
        <dbReference type="Ensembl" id="ENSPFOP00000022189.1"/>
    </source>
</evidence>
<dbReference type="InterPro" id="IPR018114">
    <property type="entry name" value="TRYPSIN_HIS"/>
</dbReference>
<dbReference type="PROSITE" id="PS00134">
    <property type="entry name" value="TRYPSIN_HIS"/>
    <property type="match status" value="1"/>
</dbReference>
<dbReference type="PANTHER" id="PTHR24271:SF50">
    <property type="match status" value="1"/>
</dbReference>
<name>A0A096LSP8_POEFO</name>
<evidence type="ECO:0000313" key="6">
    <source>
        <dbReference type="Proteomes" id="UP000028760"/>
    </source>
</evidence>
<dbReference type="eggNOG" id="KOG3627">
    <property type="taxonomic scope" value="Eukaryota"/>
</dbReference>
<dbReference type="AlphaFoldDB" id="A0A096LSP8"/>
<dbReference type="Pfam" id="PF00089">
    <property type="entry name" value="Trypsin"/>
    <property type="match status" value="1"/>
</dbReference>
<dbReference type="InterPro" id="IPR001254">
    <property type="entry name" value="Trypsin_dom"/>
</dbReference>
<dbReference type="InterPro" id="IPR043504">
    <property type="entry name" value="Peptidase_S1_PA_chymotrypsin"/>
</dbReference>
<dbReference type="Ensembl" id="ENSPFOT00000022379.1">
    <property type="protein sequence ID" value="ENSPFOP00000022189.1"/>
    <property type="gene ID" value="ENSPFOG00000023780.1"/>
</dbReference>
<dbReference type="OMA" id="HNDMIYG"/>
<dbReference type="InterPro" id="IPR009003">
    <property type="entry name" value="Peptidase_S1_PA"/>
</dbReference>
<organism evidence="5 6">
    <name type="scientific">Poecilia formosa</name>
    <name type="common">Amazon molly</name>
    <name type="synonym">Limia formosa</name>
    <dbReference type="NCBI Taxonomy" id="48698"/>
    <lineage>
        <taxon>Eukaryota</taxon>
        <taxon>Metazoa</taxon>
        <taxon>Chordata</taxon>
        <taxon>Craniata</taxon>
        <taxon>Vertebrata</taxon>
        <taxon>Euteleostomi</taxon>
        <taxon>Actinopterygii</taxon>
        <taxon>Neopterygii</taxon>
        <taxon>Teleostei</taxon>
        <taxon>Neoteleostei</taxon>
        <taxon>Acanthomorphata</taxon>
        <taxon>Ovalentaria</taxon>
        <taxon>Atherinomorphae</taxon>
        <taxon>Cyprinodontiformes</taxon>
        <taxon>Poeciliidae</taxon>
        <taxon>Poeciliinae</taxon>
        <taxon>Poecilia</taxon>
    </lineage>
</organism>
<dbReference type="GO" id="GO:0006508">
    <property type="term" value="P:proteolysis"/>
    <property type="evidence" value="ECO:0007669"/>
    <property type="project" value="InterPro"/>
</dbReference>
<sequence length="248" mass="27826">AYFPVLFCYLYVSLAVNSDVSRQKRIVGGRNCDDREHVHHVRLESTNGDVKIHCGGTLIHPQWILTAAHCWKSEPGWVIKATLKVHPRTAGQQQQQIQQTPVIYKTFRQFHDIMLLKLETPVTDVRLARLPDCNNRLKDTPESGDTVKLAGEGATTTGHKNQLRERNIEVMKIKSLSVSKVRNAPIPSHLQCLRIINKCIDRDVGGAAMHNGMIYGVITGGAPRYPKTGPVPIMDVCNYLGWIKQTTM</sequence>
<feature type="signal peptide" evidence="3">
    <location>
        <begin position="1"/>
        <end position="15"/>
    </location>
</feature>
<dbReference type="Proteomes" id="UP000028760">
    <property type="component" value="Unassembled WGS sequence"/>
</dbReference>
<feature type="domain" description="Peptidase S1" evidence="4">
    <location>
        <begin position="26"/>
        <end position="248"/>
    </location>
</feature>
<dbReference type="Gene3D" id="2.40.10.10">
    <property type="entry name" value="Trypsin-like serine proteases"/>
    <property type="match status" value="1"/>
</dbReference>
<dbReference type="GeneTree" id="ENSGT00390000009571"/>
<evidence type="ECO:0000256" key="2">
    <source>
        <dbReference type="SAM" id="MobiDB-lite"/>
    </source>
</evidence>
<dbReference type="PROSITE" id="PS50240">
    <property type="entry name" value="TRYPSIN_DOM"/>
    <property type="match status" value="1"/>
</dbReference>
<dbReference type="GO" id="GO:0004252">
    <property type="term" value="F:serine-type endopeptidase activity"/>
    <property type="evidence" value="ECO:0007669"/>
    <property type="project" value="InterPro"/>
</dbReference>
<dbReference type="PRINTS" id="PR00722">
    <property type="entry name" value="CHYMOTRYPSIN"/>
</dbReference>
<reference evidence="5" key="3">
    <citation type="submission" date="2025-09" db="UniProtKB">
        <authorList>
            <consortium name="Ensembl"/>
        </authorList>
    </citation>
    <scope>IDENTIFICATION</scope>
</reference>
<dbReference type="STRING" id="48698.ENSPFOP00000022189"/>
<feature type="chain" id="PRO_5013266287" description="Peptidase S1 domain-containing protein" evidence="3">
    <location>
        <begin position="16"/>
        <end position="248"/>
    </location>
</feature>
<keyword evidence="3" id="KW-0732">Signal</keyword>
<dbReference type="PANTHER" id="PTHR24271">
    <property type="entry name" value="KALLIKREIN-RELATED"/>
    <property type="match status" value="1"/>
</dbReference>
<dbReference type="SMART" id="SM00020">
    <property type="entry name" value="Tryp_SPc"/>
    <property type="match status" value="1"/>
</dbReference>
<protein>
    <recommendedName>
        <fullName evidence="4">Peptidase S1 domain-containing protein</fullName>
    </recommendedName>
</protein>
<reference evidence="5" key="2">
    <citation type="submission" date="2025-08" db="UniProtKB">
        <authorList>
            <consortium name="Ensembl"/>
        </authorList>
    </citation>
    <scope>IDENTIFICATION</scope>
</reference>
<dbReference type="EMBL" id="AYCK01024733">
    <property type="status" value="NOT_ANNOTATED_CDS"/>
    <property type="molecule type" value="Genomic_DNA"/>
</dbReference>
<evidence type="ECO:0000256" key="3">
    <source>
        <dbReference type="SAM" id="SignalP"/>
    </source>
</evidence>
<keyword evidence="6" id="KW-1185">Reference proteome</keyword>
<proteinExistence type="predicted"/>
<dbReference type="InterPro" id="IPR001314">
    <property type="entry name" value="Peptidase_S1A"/>
</dbReference>
<reference evidence="6" key="1">
    <citation type="submission" date="2013-10" db="EMBL/GenBank/DDBJ databases">
        <authorList>
            <person name="Schartl M."/>
            <person name="Warren W."/>
        </authorList>
    </citation>
    <scope>NUCLEOTIDE SEQUENCE [LARGE SCALE GENOMIC DNA]</scope>
    <source>
        <strain evidence="6">female</strain>
    </source>
</reference>
<evidence type="ECO:0000256" key="1">
    <source>
        <dbReference type="ARBA" id="ARBA00023157"/>
    </source>
</evidence>
<accession>A0A096LSP8</accession>
<dbReference type="SUPFAM" id="SSF50494">
    <property type="entry name" value="Trypsin-like serine proteases"/>
    <property type="match status" value="1"/>
</dbReference>
<evidence type="ECO:0000259" key="4">
    <source>
        <dbReference type="PROSITE" id="PS50240"/>
    </source>
</evidence>
<feature type="region of interest" description="Disordered" evidence="2">
    <location>
        <begin position="138"/>
        <end position="157"/>
    </location>
</feature>